<accession>A0A7C9RA51</accession>
<feature type="domain" description="YjiS-like" evidence="1">
    <location>
        <begin position="11"/>
        <end position="41"/>
    </location>
</feature>
<organism evidence="2 3">
    <name type="scientific">Mesorhizobium zhangyense</name>
    <dbReference type="NCBI Taxonomy" id="1776730"/>
    <lineage>
        <taxon>Bacteria</taxon>
        <taxon>Pseudomonadati</taxon>
        <taxon>Pseudomonadota</taxon>
        <taxon>Alphaproteobacteria</taxon>
        <taxon>Hyphomicrobiales</taxon>
        <taxon>Phyllobacteriaceae</taxon>
        <taxon>Mesorhizobium</taxon>
    </lineage>
</organism>
<sequence>MINSFITNAKSRIAKRRRYNSLVAEIQSLTPRDLADISANRSEMLHHAYQEVYG</sequence>
<reference evidence="2 3" key="1">
    <citation type="submission" date="2020-02" db="EMBL/GenBank/DDBJ databases">
        <title>Genome sequence of the type strain CGMCC 1.15528 of Mesorhizobium zhangyense.</title>
        <authorList>
            <person name="Gao J."/>
            <person name="Sun J."/>
        </authorList>
    </citation>
    <scope>NUCLEOTIDE SEQUENCE [LARGE SCALE GENOMIC DNA]</scope>
    <source>
        <strain evidence="2 3">CGMCC 1.15528</strain>
    </source>
</reference>
<dbReference type="EMBL" id="JAAKZG010000005">
    <property type="protein sequence ID" value="NGN41973.1"/>
    <property type="molecule type" value="Genomic_DNA"/>
</dbReference>
<dbReference type="Proteomes" id="UP000481252">
    <property type="component" value="Unassembled WGS sequence"/>
</dbReference>
<protein>
    <recommendedName>
        <fullName evidence="1">YjiS-like domain-containing protein</fullName>
    </recommendedName>
</protein>
<evidence type="ECO:0000313" key="2">
    <source>
        <dbReference type="EMBL" id="NGN41973.1"/>
    </source>
</evidence>
<name>A0A7C9RA51_9HYPH</name>
<dbReference type="Pfam" id="PF06568">
    <property type="entry name" value="YjiS-like"/>
    <property type="match status" value="1"/>
</dbReference>
<gene>
    <name evidence="2" type="ORF">G6N74_12950</name>
</gene>
<dbReference type="AlphaFoldDB" id="A0A7C9RA51"/>
<evidence type="ECO:0000259" key="1">
    <source>
        <dbReference type="Pfam" id="PF06568"/>
    </source>
</evidence>
<proteinExistence type="predicted"/>
<evidence type="ECO:0000313" key="3">
    <source>
        <dbReference type="Proteomes" id="UP000481252"/>
    </source>
</evidence>
<dbReference type="InterPro" id="IPR009506">
    <property type="entry name" value="YjiS-like"/>
</dbReference>
<comment type="caution">
    <text evidence="2">The sequence shown here is derived from an EMBL/GenBank/DDBJ whole genome shotgun (WGS) entry which is preliminary data.</text>
</comment>
<dbReference type="RefSeq" id="WP_165117946.1">
    <property type="nucleotide sequence ID" value="NZ_JAAKZG010000005.1"/>
</dbReference>
<keyword evidence="3" id="KW-1185">Reference proteome</keyword>